<dbReference type="EMBL" id="HG994584">
    <property type="protein sequence ID" value="CAF2953590.1"/>
    <property type="molecule type" value="Genomic_DNA"/>
</dbReference>
<organism evidence="1 2">
    <name type="scientific">Lepeophtheirus salmonis</name>
    <name type="common">Salmon louse</name>
    <name type="synonym">Caligus salmonis</name>
    <dbReference type="NCBI Taxonomy" id="72036"/>
    <lineage>
        <taxon>Eukaryota</taxon>
        <taxon>Metazoa</taxon>
        <taxon>Ecdysozoa</taxon>
        <taxon>Arthropoda</taxon>
        <taxon>Crustacea</taxon>
        <taxon>Multicrustacea</taxon>
        <taxon>Hexanauplia</taxon>
        <taxon>Copepoda</taxon>
        <taxon>Siphonostomatoida</taxon>
        <taxon>Caligidae</taxon>
        <taxon>Lepeophtheirus</taxon>
    </lineage>
</organism>
<dbReference type="Proteomes" id="UP000675881">
    <property type="component" value="Chromosome 5"/>
</dbReference>
<name>A0A7R8CWJ5_LEPSM</name>
<dbReference type="AlphaFoldDB" id="A0A7R8CWJ5"/>
<accession>A0A7R8CWJ5</accession>
<protein>
    <submittedName>
        <fullName evidence="1">(salmon louse) hypothetical protein</fullName>
    </submittedName>
</protein>
<gene>
    <name evidence="1" type="ORF">LSAA_9953</name>
</gene>
<reference evidence="1" key="1">
    <citation type="submission" date="2021-02" db="EMBL/GenBank/DDBJ databases">
        <authorList>
            <person name="Bekaert M."/>
        </authorList>
    </citation>
    <scope>NUCLEOTIDE SEQUENCE</scope>
    <source>
        <strain evidence="1">IoA-00</strain>
    </source>
</reference>
<evidence type="ECO:0000313" key="1">
    <source>
        <dbReference type="EMBL" id="CAF2953590.1"/>
    </source>
</evidence>
<proteinExistence type="predicted"/>
<evidence type="ECO:0000313" key="2">
    <source>
        <dbReference type="Proteomes" id="UP000675881"/>
    </source>
</evidence>
<keyword evidence="2" id="KW-1185">Reference proteome</keyword>
<sequence length="209" mass="24596">MKPWGWSLRKLDKLSLKDVQKIIGLLESSRVAVAFAPVFFVQFCELAKKYSRLNPNVRTASLSTETLQEIEWWLSLDTNFLCSLIWEDFPPDLEIFTDASLSLHTISRQWENDERINIHFSRNILEENHRTAERNSFGSLQKRMWKQISNHARVRKSGISRYYLRFLRKSRVSGSNRNTTTLRPGNATKQSNMFLGFRTTQQLQQMHSR</sequence>